<reference key="2">
    <citation type="submission" date="2011-10" db="EMBL/GenBank/DDBJ databases">
        <title>The genome and transcriptome sequence of Clonorchis sinensis provide insights into the carcinogenic liver fluke.</title>
        <authorList>
            <person name="Wang X."/>
            <person name="Huang Y."/>
            <person name="Chen W."/>
            <person name="Liu H."/>
            <person name="Guo L."/>
            <person name="Chen Y."/>
            <person name="Luo F."/>
            <person name="Zhou W."/>
            <person name="Sun J."/>
            <person name="Mao Q."/>
            <person name="Liang P."/>
            <person name="Zhou C."/>
            <person name="Tian Y."/>
            <person name="Men J."/>
            <person name="Lv X."/>
            <person name="Huang L."/>
            <person name="Zhou J."/>
            <person name="Hu Y."/>
            <person name="Li R."/>
            <person name="Zhang F."/>
            <person name="Lei H."/>
            <person name="Li X."/>
            <person name="Hu X."/>
            <person name="Liang C."/>
            <person name="Xu J."/>
            <person name="Wu Z."/>
            <person name="Yu X."/>
        </authorList>
    </citation>
    <scope>NUCLEOTIDE SEQUENCE</scope>
    <source>
        <strain>Henan</strain>
    </source>
</reference>
<proteinExistence type="predicted"/>
<protein>
    <submittedName>
        <fullName evidence="1">Uncharacterized protein</fullName>
    </submittedName>
</protein>
<keyword evidence="2" id="KW-1185">Reference proteome</keyword>
<sequence>MNVHLMVENFEETLKDVQHPDLSVSQLLCHCSALYRFLENDRRSESERGRGQNPLLCSKTSDSDYQATVKAVFYITVRSAELRHLQVFDNRLLGNIDRKLMLSCWSPSPNHRPSVRQLTHDIMHKHVWNRIRVNKGCKVKNENAYPANTGTTRTEEYNRYDTQNYTVYTTFVFAIRSEDCLRSQTDSVSLASEKGAKPMGGNDCSKPKRDISLSVNARVYNAARIQCLLNFTTTLTGHPDPPRRSYDSSNKEYVTQLAASCFSWYDFPGIAILLKKLLGTLRQPTTADKLTCQKQGTIPRPDERMNATFMWKHTYETIYRVHLMERLLFDLTFPAMMVPEAFQEIRLRDESTDQKLDKILSCDVFVDSTTQRSYGIAINEIPETDNPQILMHDL</sequence>
<organism evidence="1 2">
    <name type="scientific">Clonorchis sinensis</name>
    <name type="common">Chinese liver fluke</name>
    <dbReference type="NCBI Taxonomy" id="79923"/>
    <lineage>
        <taxon>Eukaryota</taxon>
        <taxon>Metazoa</taxon>
        <taxon>Spiralia</taxon>
        <taxon>Lophotrochozoa</taxon>
        <taxon>Platyhelminthes</taxon>
        <taxon>Trematoda</taxon>
        <taxon>Digenea</taxon>
        <taxon>Opisthorchiida</taxon>
        <taxon>Opisthorchiata</taxon>
        <taxon>Opisthorchiidae</taxon>
        <taxon>Clonorchis</taxon>
    </lineage>
</organism>
<gene>
    <name evidence="1" type="ORF">CLF_111172</name>
</gene>
<dbReference type="EMBL" id="DF143594">
    <property type="protein sequence ID" value="GAA53797.1"/>
    <property type="molecule type" value="Genomic_DNA"/>
</dbReference>
<dbReference type="AlphaFoldDB" id="G7YLG6"/>
<evidence type="ECO:0000313" key="2">
    <source>
        <dbReference type="Proteomes" id="UP000008909"/>
    </source>
</evidence>
<reference evidence="1" key="1">
    <citation type="journal article" date="2011" name="Genome Biol.">
        <title>The draft genome of the carcinogenic human liver fluke Clonorchis sinensis.</title>
        <authorList>
            <person name="Wang X."/>
            <person name="Chen W."/>
            <person name="Huang Y."/>
            <person name="Sun J."/>
            <person name="Men J."/>
            <person name="Liu H."/>
            <person name="Luo F."/>
            <person name="Guo L."/>
            <person name="Lv X."/>
            <person name="Deng C."/>
            <person name="Zhou C."/>
            <person name="Fan Y."/>
            <person name="Li X."/>
            <person name="Huang L."/>
            <person name="Hu Y."/>
            <person name="Liang C."/>
            <person name="Hu X."/>
            <person name="Xu J."/>
            <person name="Yu X."/>
        </authorList>
    </citation>
    <scope>NUCLEOTIDE SEQUENCE [LARGE SCALE GENOMIC DNA]</scope>
    <source>
        <strain evidence="1">Henan</strain>
    </source>
</reference>
<name>G7YLG6_CLOSI</name>
<evidence type="ECO:0000313" key="1">
    <source>
        <dbReference type="EMBL" id="GAA53797.1"/>
    </source>
</evidence>
<accession>G7YLG6</accession>
<dbReference type="Proteomes" id="UP000008909">
    <property type="component" value="Unassembled WGS sequence"/>
</dbReference>